<keyword evidence="9" id="KW-1003">Cell membrane</keyword>
<comment type="function">
    <text evidence="9">Acts as a magnesium transporter.</text>
</comment>
<dbReference type="SUPFAM" id="SSF161093">
    <property type="entry name" value="MgtE membrane domain-like"/>
    <property type="match status" value="1"/>
</dbReference>
<dbReference type="OrthoDB" id="9790355at2"/>
<dbReference type="SUPFAM" id="SSF54631">
    <property type="entry name" value="CBS-domain pair"/>
    <property type="match status" value="1"/>
</dbReference>
<dbReference type="Gene3D" id="1.25.60.10">
    <property type="entry name" value="MgtE N-terminal domain-like"/>
    <property type="match status" value="1"/>
</dbReference>
<keyword evidence="7 9" id="KW-0472">Membrane</keyword>
<gene>
    <name evidence="11" type="ORF">CUROG_04710</name>
</gene>
<evidence type="ECO:0000256" key="1">
    <source>
        <dbReference type="ARBA" id="ARBA00004141"/>
    </source>
</evidence>
<feature type="transmembrane region" description="Helical" evidence="9">
    <location>
        <begin position="415"/>
        <end position="435"/>
    </location>
</feature>
<evidence type="ECO:0000256" key="3">
    <source>
        <dbReference type="ARBA" id="ARBA00022448"/>
    </source>
</evidence>
<dbReference type="NCBIfam" id="TIGR00400">
    <property type="entry name" value="mgtE"/>
    <property type="match status" value="1"/>
</dbReference>
<dbReference type="Pfam" id="PF03448">
    <property type="entry name" value="MgtE_N"/>
    <property type="match status" value="1"/>
</dbReference>
<protein>
    <recommendedName>
        <fullName evidence="9">Magnesium transporter MgtE</fullName>
    </recommendedName>
</protein>
<comment type="subcellular location">
    <subcellularLocation>
        <location evidence="9">Cell membrane</location>
        <topology evidence="9">Multi-pass membrane protein</topology>
    </subcellularLocation>
    <subcellularLocation>
        <location evidence="1">Membrane</location>
        <topology evidence="1">Multi-pass membrane protein</topology>
    </subcellularLocation>
</comment>
<comment type="similarity">
    <text evidence="2 9">Belongs to the SLC41A transporter family.</text>
</comment>
<dbReference type="InterPro" id="IPR000644">
    <property type="entry name" value="CBS_dom"/>
</dbReference>
<evidence type="ECO:0000256" key="9">
    <source>
        <dbReference type="RuleBase" id="RU362011"/>
    </source>
</evidence>
<evidence type="ECO:0000256" key="8">
    <source>
        <dbReference type="PROSITE-ProRule" id="PRU00703"/>
    </source>
</evidence>
<dbReference type="GO" id="GO:0015095">
    <property type="term" value="F:magnesium ion transmembrane transporter activity"/>
    <property type="evidence" value="ECO:0007669"/>
    <property type="project" value="UniProtKB-UniRule"/>
</dbReference>
<evidence type="ECO:0000259" key="10">
    <source>
        <dbReference type="PROSITE" id="PS51371"/>
    </source>
</evidence>
<dbReference type="InterPro" id="IPR046342">
    <property type="entry name" value="CBS_dom_sf"/>
</dbReference>
<feature type="transmembrane region" description="Helical" evidence="9">
    <location>
        <begin position="314"/>
        <end position="333"/>
    </location>
</feature>
<dbReference type="AlphaFoldDB" id="A0A5J6Z5K9"/>
<dbReference type="GO" id="GO:0005886">
    <property type="term" value="C:plasma membrane"/>
    <property type="evidence" value="ECO:0007669"/>
    <property type="project" value="UniProtKB-SubCell"/>
</dbReference>
<evidence type="ECO:0000256" key="2">
    <source>
        <dbReference type="ARBA" id="ARBA00009749"/>
    </source>
</evidence>
<dbReference type="Proteomes" id="UP000326711">
    <property type="component" value="Chromosome"/>
</dbReference>
<dbReference type="Pfam" id="PF00571">
    <property type="entry name" value="CBS"/>
    <property type="match status" value="1"/>
</dbReference>
<sequence length="484" mass="51878">MTASPAQTSLKALLAERELDAARNWLTLESSVAIAEEFSRLSTAEMAAAFRLLDKERALSVFEFVDPPIQADLLEGLREEETGEMFSSLAPDDQAELLDEMPAKVAARLLEGLPESRRAVVGDLLGYPAESAGRLMVPTPTVLMPDATREQALEKIQRNAAHHAMAGYDTEAADEDQNIEEGERSRSLTHAHAEIAVIPVTDDTRKLLGTVALSALVTAPIGTCVRDLMHAEKHHVRAAEDQEVAARLMQESDMLALPVVDDEGRILGLITVDDAMEVLEFEATEDAYRSGGSEPLKEPYLTATVMTLARKRGVWLVILILAAFLTINVMEIFEATLEAVVVLSVFVPMIIGTGGNAGSQAASSVVRALAVDEVRPGDIVRVIWREVRVGFLLGCFLGLLIFPVIFFLYEGTVAATISLTIVGVCTWACIVGGVLPLIGRKLGADPAVFSTPVVSTLVDATGLLIYFSVAGLLMADQISAATGG</sequence>
<dbReference type="Gene3D" id="1.10.357.20">
    <property type="entry name" value="SLC41 divalent cation transporters, integral membrane domain"/>
    <property type="match status" value="1"/>
</dbReference>
<dbReference type="PANTHER" id="PTHR41394:SF8">
    <property type="entry name" value="MAGNESIUM TRANSPORTER MGTE"/>
    <property type="match status" value="1"/>
</dbReference>
<keyword evidence="8" id="KW-0129">CBS domain</keyword>
<dbReference type="RefSeq" id="WP_151902694.1">
    <property type="nucleotide sequence ID" value="NZ_CP045032.1"/>
</dbReference>
<comment type="subunit">
    <text evidence="9">Homodimer.</text>
</comment>
<evidence type="ECO:0000313" key="12">
    <source>
        <dbReference type="Proteomes" id="UP000326711"/>
    </source>
</evidence>
<feature type="transmembrane region" description="Helical" evidence="9">
    <location>
        <begin position="339"/>
        <end position="357"/>
    </location>
</feature>
<keyword evidence="5 9" id="KW-0460">Magnesium</keyword>
<evidence type="ECO:0000256" key="5">
    <source>
        <dbReference type="ARBA" id="ARBA00022842"/>
    </source>
</evidence>
<name>A0A5J6Z5K9_9CORY</name>
<keyword evidence="9" id="KW-0479">Metal-binding</keyword>
<evidence type="ECO:0000256" key="7">
    <source>
        <dbReference type="ARBA" id="ARBA00023136"/>
    </source>
</evidence>
<feature type="transmembrane region" description="Helical" evidence="9">
    <location>
        <begin position="389"/>
        <end position="409"/>
    </location>
</feature>
<dbReference type="EMBL" id="CP045032">
    <property type="protein sequence ID" value="QFQ02316.1"/>
    <property type="molecule type" value="Genomic_DNA"/>
</dbReference>
<dbReference type="InterPro" id="IPR006669">
    <property type="entry name" value="MgtE_transporter"/>
</dbReference>
<dbReference type="InterPro" id="IPR036739">
    <property type="entry name" value="SLC41_membr_dom_sf"/>
</dbReference>
<dbReference type="PROSITE" id="PS51371">
    <property type="entry name" value="CBS"/>
    <property type="match status" value="1"/>
</dbReference>
<dbReference type="Pfam" id="PF01769">
    <property type="entry name" value="MgtE"/>
    <property type="match status" value="1"/>
</dbReference>
<evidence type="ECO:0000256" key="6">
    <source>
        <dbReference type="ARBA" id="ARBA00022989"/>
    </source>
</evidence>
<feature type="transmembrane region" description="Helical" evidence="9">
    <location>
        <begin position="447"/>
        <end position="469"/>
    </location>
</feature>
<evidence type="ECO:0000256" key="4">
    <source>
        <dbReference type="ARBA" id="ARBA00022692"/>
    </source>
</evidence>
<keyword evidence="6 9" id="KW-1133">Transmembrane helix</keyword>
<evidence type="ECO:0000313" key="11">
    <source>
        <dbReference type="EMBL" id="QFQ02316.1"/>
    </source>
</evidence>
<dbReference type="InterPro" id="IPR038076">
    <property type="entry name" value="MgtE_N_sf"/>
</dbReference>
<dbReference type="SUPFAM" id="SSF158791">
    <property type="entry name" value="MgtE N-terminal domain-like"/>
    <property type="match status" value="1"/>
</dbReference>
<keyword evidence="12" id="KW-1185">Reference proteome</keyword>
<dbReference type="InterPro" id="IPR006668">
    <property type="entry name" value="Mg_transptr_MgtE_intracell_dom"/>
</dbReference>
<proteinExistence type="inferred from homology"/>
<keyword evidence="3 9" id="KW-0813">Transport</keyword>
<accession>A0A5J6Z5K9</accession>
<dbReference type="Gene3D" id="3.10.580.10">
    <property type="entry name" value="CBS-domain"/>
    <property type="match status" value="1"/>
</dbReference>
<dbReference type="KEGG" id="cuo:CUROG_04710"/>
<dbReference type="SMART" id="SM00924">
    <property type="entry name" value="MgtE_N"/>
    <property type="match status" value="1"/>
</dbReference>
<dbReference type="GO" id="GO:0046872">
    <property type="term" value="F:metal ion binding"/>
    <property type="evidence" value="ECO:0007669"/>
    <property type="project" value="UniProtKB-KW"/>
</dbReference>
<keyword evidence="4 9" id="KW-0812">Transmembrane</keyword>
<feature type="domain" description="CBS" evidence="10">
    <location>
        <begin position="229"/>
        <end position="285"/>
    </location>
</feature>
<organism evidence="11 12">
    <name type="scientific">Corynebacterium urogenitale</name>
    <dbReference type="NCBI Taxonomy" id="2487892"/>
    <lineage>
        <taxon>Bacteria</taxon>
        <taxon>Bacillati</taxon>
        <taxon>Actinomycetota</taxon>
        <taxon>Actinomycetes</taxon>
        <taxon>Mycobacteriales</taxon>
        <taxon>Corynebacteriaceae</taxon>
        <taxon>Corynebacterium</taxon>
    </lineage>
</organism>
<reference evidence="12" key="1">
    <citation type="submission" date="2019-10" db="EMBL/GenBank/DDBJ databases">
        <title>Complete genome sequence of Corynebacterium urogenitalis DSM 108747, isolated from the genital tract of a cow.</title>
        <authorList>
            <person name="Ruckert C."/>
            <person name="Ballas P."/>
            <person name="Wagener K."/>
            <person name="Drillich M."/>
            <person name="Kaempfer P."/>
            <person name="Busse H.-J."/>
            <person name="Ehling-Schulz M."/>
        </authorList>
    </citation>
    <scope>NUCLEOTIDE SEQUENCE [LARGE SCALE GENOMIC DNA]</scope>
    <source>
        <strain evidence="12">LMM 1652</strain>
    </source>
</reference>
<dbReference type="InterPro" id="IPR006667">
    <property type="entry name" value="SLC41_membr_dom"/>
</dbReference>
<dbReference type="PANTHER" id="PTHR41394">
    <property type="entry name" value="MAGNESIUM TRANSPORTER MGTE"/>
    <property type="match status" value="1"/>
</dbReference>
<dbReference type="CDD" id="cd04606">
    <property type="entry name" value="CBS_pair_Mg_transporter"/>
    <property type="match status" value="1"/>
</dbReference>